<dbReference type="STRING" id="652787.SAMN05216490_1305"/>
<reference evidence="1 2" key="1">
    <citation type="submission" date="2016-10" db="EMBL/GenBank/DDBJ databases">
        <authorList>
            <person name="de Groot N.N."/>
        </authorList>
    </citation>
    <scope>NUCLEOTIDE SEQUENCE [LARGE SCALE GENOMIC DNA]</scope>
    <source>
        <strain evidence="1 2">MP1X4</strain>
    </source>
</reference>
<dbReference type="PROSITE" id="PS51257">
    <property type="entry name" value="PROKAR_LIPOPROTEIN"/>
    <property type="match status" value="1"/>
</dbReference>
<dbReference type="RefSeq" id="WP_197684573.1">
    <property type="nucleotide sequence ID" value="NZ_LT629740.1"/>
</dbReference>
<dbReference type="Pfam" id="PF03663">
    <property type="entry name" value="Glyco_hydro_76"/>
    <property type="match status" value="1"/>
</dbReference>
<gene>
    <name evidence="1" type="ORF">SAMN05216490_1305</name>
</gene>
<dbReference type="Gene3D" id="1.50.10.20">
    <property type="match status" value="1"/>
</dbReference>
<dbReference type="GO" id="GO:0005975">
    <property type="term" value="P:carbohydrate metabolic process"/>
    <property type="evidence" value="ECO:0007669"/>
    <property type="project" value="InterPro"/>
</dbReference>
<dbReference type="SUPFAM" id="SSF48208">
    <property type="entry name" value="Six-hairpin glycosidases"/>
    <property type="match status" value="1"/>
</dbReference>
<dbReference type="InterPro" id="IPR008928">
    <property type="entry name" value="6-hairpin_glycosidase_sf"/>
</dbReference>
<dbReference type="InterPro" id="IPR014512">
    <property type="entry name" value="O_gly_hydro"/>
</dbReference>
<dbReference type="AlphaFoldDB" id="A0A1H1SVS1"/>
<protein>
    <submittedName>
        <fullName evidence="1">Predicted alpha-1,6-mannanase, GH76 family</fullName>
    </submittedName>
</protein>
<keyword evidence="2" id="KW-1185">Reference proteome</keyword>
<dbReference type="InterPro" id="IPR053169">
    <property type="entry name" value="MUG_Protein"/>
</dbReference>
<dbReference type="Proteomes" id="UP000199679">
    <property type="component" value="Chromosome I"/>
</dbReference>
<evidence type="ECO:0000313" key="1">
    <source>
        <dbReference type="EMBL" id="SDS52082.1"/>
    </source>
</evidence>
<organism evidence="1 2">
    <name type="scientific">Mucilaginibacter mallensis</name>
    <dbReference type="NCBI Taxonomy" id="652787"/>
    <lineage>
        <taxon>Bacteria</taxon>
        <taxon>Pseudomonadati</taxon>
        <taxon>Bacteroidota</taxon>
        <taxon>Sphingobacteriia</taxon>
        <taxon>Sphingobacteriales</taxon>
        <taxon>Sphingobacteriaceae</taxon>
        <taxon>Mucilaginibacter</taxon>
    </lineage>
</organism>
<dbReference type="PIRSF" id="PIRSF021505">
    <property type="entry name" value="O_gly_hdrol"/>
    <property type="match status" value="1"/>
</dbReference>
<accession>A0A1H1SVS1</accession>
<evidence type="ECO:0000313" key="2">
    <source>
        <dbReference type="Proteomes" id="UP000199679"/>
    </source>
</evidence>
<dbReference type="InterPro" id="IPR005198">
    <property type="entry name" value="Glyco_hydro_76"/>
</dbReference>
<proteinExistence type="predicted"/>
<dbReference type="EMBL" id="LT629740">
    <property type="protein sequence ID" value="SDS52082.1"/>
    <property type="molecule type" value="Genomic_DNA"/>
</dbReference>
<dbReference type="PANTHER" id="PTHR47791:SF3">
    <property type="entry name" value="MEIOTICALLY UP-REGULATED GENE 191 PROTEIN"/>
    <property type="match status" value="1"/>
</dbReference>
<sequence length="394" mass="43787">MKTTFTSYGNGKTFTMKNMMNTLLIALGFVTMSCNKSTSYLPPPQNLTPVKTTTTAPPKNFTAADATTAYAAFNKYFYSSSAKLYYSSTAKSSLGAIWTQAIYWDLAMDVYQRTNDPAQMTMINNIYAGAVTQYDNYNWSNATDWFIYDDMMWWVTALARANQLTGNATYLQQSIAGFNHVWAGSYDPVDGGMFWDFQHSGKNACINYPTVIAAVRLYQITKDTTYLAKAKSIYAWAKTNLVNPANGEVADHKIGNGAPGYQDYTYNQGTAIGAAVMLYDVTKDASYITDATAYADYTKNNMCTNGLLPAEGDFNEQGVMKSIFAQYIMMLINDGGQKQYLTWVQQNANTGWQNRDAARNLTYRDYSVACPTGDIQSYEGSSVVTFMQICPPSN</sequence>
<dbReference type="PANTHER" id="PTHR47791">
    <property type="entry name" value="MEIOTICALLY UP-REGULATED GENE 191 PROTEIN"/>
    <property type="match status" value="1"/>
</dbReference>
<name>A0A1H1SVS1_MUCMA</name>